<dbReference type="PANTHER" id="PTHR43252">
    <property type="entry name" value="TRANSCRIPTIONAL REGULATOR YQJI"/>
    <property type="match status" value="1"/>
</dbReference>
<feature type="domain" description="Transcription regulator PadR N-terminal" evidence="1">
    <location>
        <begin position="13"/>
        <end position="88"/>
    </location>
</feature>
<dbReference type="InterPro" id="IPR036390">
    <property type="entry name" value="WH_DNA-bd_sf"/>
</dbReference>
<gene>
    <name evidence="2" type="ORF">GCM10017567_39260</name>
</gene>
<evidence type="ECO:0000313" key="3">
    <source>
        <dbReference type="Proteomes" id="UP000649955"/>
    </source>
</evidence>
<dbReference type="Gene3D" id="1.10.10.10">
    <property type="entry name" value="Winged helix-like DNA-binding domain superfamily/Winged helix DNA-binding domain"/>
    <property type="match status" value="1"/>
</dbReference>
<dbReference type="RefSeq" id="WP_191312079.1">
    <property type="nucleotide sequence ID" value="NZ_BNAW01000016.1"/>
</dbReference>
<dbReference type="PANTHER" id="PTHR43252:SF2">
    <property type="entry name" value="TRANSCRIPTION REGULATOR, PADR-LIKE FAMILY"/>
    <property type="match status" value="1"/>
</dbReference>
<reference evidence="3" key="1">
    <citation type="journal article" date="2019" name="Int. J. Syst. Evol. Microbiol.">
        <title>The Global Catalogue of Microorganisms (GCM) 10K type strain sequencing project: providing services to taxonomists for standard genome sequencing and annotation.</title>
        <authorList>
            <consortium name="The Broad Institute Genomics Platform"/>
            <consortium name="The Broad Institute Genome Sequencing Center for Infectious Disease"/>
            <person name="Wu L."/>
            <person name="Ma J."/>
        </authorList>
    </citation>
    <scope>NUCLEOTIDE SEQUENCE [LARGE SCALE GENOMIC DNA]</scope>
    <source>
        <strain evidence="3">CGMCC 4.7680</strain>
    </source>
</reference>
<dbReference type="EMBL" id="BNAW01000016">
    <property type="protein sequence ID" value="GHG17240.1"/>
    <property type="molecule type" value="Genomic_DNA"/>
</dbReference>
<proteinExistence type="predicted"/>
<keyword evidence="3" id="KW-1185">Reference proteome</keyword>
<comment type="caution">
    <text evidence="2">The sequence shown here is derived from an EMBL/GenBank/DDBJ whole genome shotgun (WGS) entry which is preliminary data.</text>
</comment>
<evidence type="ECO:0000259" key="1">
    <source>
        <dbReference type="Pfam" id="PF03551"/>
    </source>
</evidence>
<dbReference type="SUPFAM" id="SSF46785">
    <property type="entry name" value="Winged helix' DNA-binding domain"/>
    <property type="match status" value="1"/>
</dbReference>
<evidence type="ECO:0000313" key="2">
    <source>
        <dbReference type="EMBL" id="GHG17240.1"/>
    </source>
</evidence>
<dbReference type="InterPro" id="IPR005149">
    <property type="entry name" value="Tscrpt_reg_PadR_N"/>
</dbReference>
<name>A0ABQ3KGL8_9PSEU</name>
<dbReference type="Proteomes" id="UP000649955">
    <property type="component" value="Unassembled WGS sequence"/>
</dbReference>
<organism evidence="2 3">
    <name type="scientific">Amycolatopsis bullii</name>
    <dbReference type="NCBI Taxonomy" id="941987"/>
    <lineage>
        <taxon>Bacteria</taxon>
        <taxon>Bacillati</taxon>
        <taxon>Actinomycetota</taxon>
        <taxon>Actinomycetes</taxon>
        <taxon>Pseudonocardiales</taxon>
        <taxon>Pseudonocardiaceae</taxon>
        <taxon>Amycolatopsis</taxon>
    </lineage>
</organism>
<dbReference type="Pfam" id="PF03551">
    <property type="entry name" value="PadR"/>
    <property type="match status" value="1"/>
</dbReference>
<dbReference type="InterPro" id="IPR036388">
    <property type="entry name" value="WH-like_DNA-bd_sf"/>
</dbReference>
<accession>A0ABQ3KGL8</accession>
<sequence length="208" mass="24226">MASPKLTPLGIAVLELLHEKPMHPYEMATLMRERYVDTRVNVKAGSLYHTVERLLRSGFIEVVDTQRDGRRPERTVYGMTQTGLDEFNQRGRELLGDVATEFPAYLTGLAVIDELGREASVKELETRLMRLRAAVASDRAVLQRLAENKVPEIYWLDWRYQCDHRQFELEWTERLAEDLRTGRIPFQEHQPPKLTLITEEDDDERKTS</sequence>
<protein>
    <submittedName>
        <fullName evidence="2">PadR family transcriptional regulator</fullName>
    </submittedName>
</protein>